<evidence type="ECO:0000256" key="2">
    <source>
        <dbReference type="ARBA" id="ARBA00001946"/>
    </source>
</evidence>
<dbReference type="FunFam" id="3.60.40.10:FF:000277">
    <property type="entry name" value="Uncharacterized protein"/>
    <property type="match status" value="1"/>
</dbReference>
<comment type="similarity">
    <text evidence="4 11">Belongs to the PP2C family.</text>
</comment>
<dbReference type="PROSITE" id="PS51746">
    <property type="entry name" value="PPM_2"/>
    <property type="match status" value="1"/>
</dbReference>
<gene>
    <name evidence="13" type="ORF">GSPATT00009291001</name>
</gene>
<dbReference type="GO" id="GO:0004722">
    <property type="term" value="F:protein serine/threonine phosphatase activity"/>
    <property type="evidence" value="ECO:0000318"/>
    <property type="project" value="GO_Central"/>
</dbReference>
<evidence type="ECO:0000313" key="14">
    <source>
        <dbReference type="Proteomes" id="UP000000600"/>
    </source>
</evidence>
<dbReference type="InParanoid" id="A0CQ76"/>
<dbReference type="EMBL" id="CT868141">
    <property type="protein sequence ID" value="CAK72943.1"/>
    <property type="molecule type" value="Genomic_DNA"/>
</dbReference>
<dbReference type="RefSeq" id="XP_001440340.1">
    <property type="nucleotide sequence ID" value="XM_001440303.1"/>
</dbReference>
<dbReference type="GO" id="GO:0007165">
    <property type="term" value="P:signal transduction"/>
    <property type="evidence" value="ECO:0000318"/>
    <property type="project" value="GO_Central"/>
</dbReference>
<comment type="cofactor">
    <cofactor evidence="2">
        <name>Mg(2+)</name>
        <dbReference type="ChEBI" id="CHEBI:18420"/>
    </cofactor>
</comment>
<dbReference type="Pfam" id="PF00481">
    <property type="entry name" value="PP2C"/>
    <property type="match status" value="1"/>
</dbReference>
<evidence type="ECO:0000256" key="7">
    <source>
        <dbReference type="ARBA" id="ARBA00022801"/>
    </source>
</evidence>
<organism evidence="13 14">
    <name type="scientific">Paramecium tetraurelia</name>
    <dbReference type="NCBI Taxonomy" id="5888"/>
    <lineage>
        <taxon>Eukaryota</taxon>
        <taxon>Sar</taxon>
        <taxon>Alveolata</taxon>
        <taxon>Ciliophora</taxon>
        <taxon>Intramacronucleata</taxon>
        <taxon>Oligohymenophorea</taxon>
        <taxon>Peniculida</taxon>
        <taxon>Parameciidae</taxon>
        <taxon>Paramecium</taxon>
    </lineage>
</organism>
<dbReference type="Proteomes" id="UP000000600">
    <property type="component" value="Unassembled WGS sequence"/>
</dbReference>
<dbReference type="InterPro" id="IPR001932">
    <property type="entry name" value="PPM-type_phosphatase-like_dom"/>
</dbReference>
<evidence type="ECO:0000256" key="11">
    <source>
        <dbReference type="RuleBase" id="RU003465"/>
    </source>
</evidence>
<keyword evidence="14" id="KW-1185">Reference proteome</keyword>
<dbReference type="AlphaFoldDB" id="A0CQ76"/>
<dbReference type="GO" id="GO:0016020">
    <property type="term" value="C:membrane"/>
    <property type="evidence" value="ECO:0007669"/>
    <property type="project" value="UniProtKB-SubCell"/>
</dbReference>
<feature type="domain" description="PPM-type phosphatase" evidence="12">
    <location>
        <begin position="31"/>
        <end position="280"/>
    </location>
</feature>
<sequence length="280" mass="31820">MGLKAKYLIYQIMMNSKVKSEFLQKLACCSEYAYREDTNFPIRNQMEDSHYYKDNCFEDGTACLFAVFDGHGGIDVVEYITKILPETFLRDFKQFNTLKPNEYFEQIFKKVDDQLKLVGAAEIGATCCLTLLRKEDNKRKCYIANLGDTRAVMNIDGKAVRMTVDHKGIDPEEQARVKREGGTIVRGRVMGQLAVTRAFGDLDLKTVGVSVKPDLKVQEITPQCKYIIMASDGLWDVVDDQKAVDITRGLKNSDEMTKELLQYALKNGSRDNISILIVMF</sequence>
<evidence type="ECO:0000256" key="5">
    <source>
        <dbReference type="ARBA" id="ARBA00013081"/>
    </source>
</evidence>
<dbReference type="PROSITE" id="PS01032">
    <property type="entry name" value="PPM_1"/>
    <property type="match status" value="1"/>
</dbReference>
<evidence type="ECO:0000256" key="6">
    <source>
        <dbReference type="ARBA" id="ARBA00022723"/>
    </source>
</evidence>
<dbReference type="eggNOG" id="KOG0698">
    <property type="taxonomic scope" value="Eukaryota"/>
</dbReference>
<dbReference type="InterPro" id="IPR000222">
    <property type="entry name" value="PP2C_BS"/>
</dbReference>
<dbReference type="OMA" id="EYSTCDM"/>
<dbReference type="HOGENOM" id="CLU_013173_1_1_1"/>
<keyword evidence="6" id="KW-0479">Metal-binding</keyword>
<protein>
    <recommendedName>
        <fullName evidence="5">protein-serine/threonine phosphatase</fullName>
        <ecNumber evidence="5">3.1.3.16</ecNumber>
    </recommendedName>
</protein>
<dbReference type="GO" id="GO:0046872">
    <property type="term" value="F:metal ion binding"/>
    <property type="evidence" value="ECO:0007669"/>
    <property type="project" value="UniProtKB-KW"/>
</dbReference>
<evidence type="ECO:0000256" key="10">
    <source>
        <dbReference type="ARBA" id="ARBA00023211"/>
    </source>
</evidence>
<evidence type="ECO:0000259" key="12">
    <source>
        <dbReference type="PROSITE" id="PS51746"/>
    </source>
</evidence>
<dbReference type="KEGG" id="ptm:GSPATT00009291001"/>
<dbReference type="PANTHER" id="PTHR13832:SF565">
    <property type="entry name" value="AT28366P-RELATED"/>
    <property type="match status" value="1"/>
</dbReference>
<dbReference type="EC" id="3.1.3.16" evidence="5"/>
<keyword evidence="8 11" id="KW-0904">Protein phosphatase</keyword>
<reference evidence="13 14" key="1">
    <citation type="journal article" date="2006" name="Nature">
        <title>Global trends of whole-genome duplications revealed by the ciliate Paramecium tetraurelia.</title>
        <authorList>
            <consortium name="Genoscope"/>
            <person name="Aury J.-M."/>
            <person name="Jaillon O."/>
            <person name="Duret L."/>
            <person name="Noel B."/>
            <person name="Jubin C."/>
            <person name="Porcel B.M."/>
            <person name="Segurens B."/>
            <person name="Daubin V."/>
            <person name="Anthouard V."/>
            <person name="Aiach N."/>
            <person name="Arnaiz O."/>
            <person name="Billaut A."/>
            <person name="Beisson J."/>
            <person name="Blanc I."/>
            <person name="Bouhouche K."/>
            <person name="Camara F."/>
            <person name="Duharcourt S."/>
            <person name="Guigo R."/>
            <person name="Gogendeau D."/>
            <person name="Katinka M."/>
            <person name="Keller A.-M."/>
            <person name="Kissmehl R."/>
            <person name="Klotz C."/>
            <person name="Koll F."/>
            <person name="Le Moue A."/>
            <person name="Lepere C."/>
            <person name="Malinsky S."/>
            <person name="Nowacki M."/>
            <person name="Nowak J.K."/>
            <person name="Plattner H."/>
            <person name="Poulain J."/>
            <person name="Ruiz F."/>
            <person name="Serrano V."/>
            <person name="Zagulski M."/>
            <person name="Dessen P."/>
            <person name="Betermier M."/>
            <person name="Weissenbach J."/>
            <person name="Scarpelli C."/>
            <person name="Schachter V."/>
            <person name="Sperling L."/>
            <person name="Meyer E."/>
            <person name="Cohen J."/>
            <person name="Wincker P."/>
        </authorList>
    </citation>
    <scope>NUCLEOTIDE SEQUENCE [LARGE SCALE GENOMIC DNA]</scope>
    <source>
        <strain evidence="13 14">Stock d4-2</strain>
    </source>
</reference>
<evidence type="ECO:0000256" key="3">
    <source>
        <dbReference type="ARBA" id="ARBA00004170"/>
    </source>
</evidence>
<evidence type="ECO:0000313" key="13">
    <source>
        <dbReference type="EMBL" id="CAK72943.1"/>
    </source>
</evidence>
<evidence type="ECO:0000256" key="1">
    <source>
        <dbReference type="ARBA" id="ARBA00001936"/>
    </source>
</evidence>
<dbReference type="InterPro" id="IPR036457">
    <property type="entry name" value="PPM-type-like_dom_sf"/>
</dbReference>
<dbReference type="PANTHER" id="PTHR13832">
    <property type="entry name" value="PROTEIN PHOSPHATASE 2C"/>
    <property type="match status" value="1"/>
</dbReference>
<dbReference type="SUPFAM" id="SSF81606">
    <property type="entry name" value="PP2C-like"/>
    <property type="match status" value="1"/>
</dbReference>
<accession>A0CQ76</accession>
<comment type="subcellular location">
    <subcellularLocation>
        <location evidence="3">Membrane</location>
        <topology evidence="3">Peripheral membrane protein</topology>
    </subcellularLocation>
</comment>
<name>A0CQ76_PARTE</name>
<evidence type="ECO:0000256" key="9">
    <source>
        <dbReference type="ARBA" id="ARBA00023136"/>
    </source>
</evidence>
<dbReference type="CDD" id="cd00143">
    <property type="entry name" value="PP2Cc"/>
    <property type="match status" value="1"/>
</dbReference>
<comment type="cofactor">
    <cofactor evidence="1">
        <name>Mn(2+)</name>
        <dbReference type="ChEBI" id="CHEBI:29035"/>
    </cofactor>
</comment>
<dbReference type="InterPro" id="IPR015655">
    <property type="entry name" value="PP2C"/>
</dbReference>
<evidence type="ECO:0000256" key="4">
    <source>
        <dbReference type="ARBA" id="ARBA00006702"/>
    </source>
</evidence>
<dbReference type="Gene3D" id="3.60.40.10">
    <property type="entry name" value="PPM-type phosphatase domain"/>
    <property type="match status" value="1"/>
</dbReference>
<proteinExistence type="inferred from homology"/>
<dbReference type="OrthoDB" id="10264738at2759"/>
<dbReference type="STRING" id="5888.A0CQ76"/>
<dbReference type="SMART" id="SM00331">
    <property type="entry name" value="PP2C_SIG"/>
    <property type="match status" value="1"/>
</dbReference>
<keyword evidence="7 11" id="KW-0378">Hydrolase</keyword>
<evidence type="ECO:0000256" key="8">
    <source>
        <dbReference type="ARBA" id="ARBA00022912"/>
    </source>
</evidence>
<keyword evidence="9" id="KW-0472">Membrane</keyword>
<keyword evidence="10" id="KW-0464">Manganese</keyword>
<dbReference type="SMART" id="SM00332">
    <property type="entry name" value="PP2Cc"/>
    <property type="match status" value="1"/>
</dbReference>
<dbReference type="GeneID" id="5026125"/>